<sequence length="157" mass="16949">MVSAGLSFSVTDPIDMANISTDQTTEITLPLSSYVLSIPITTSTTLAPASHSIPFLNSLAPASHSAPYSTTSYAPIYRAFSSHPPTLSELPTSIPFNLQLPSYPLSQPFFPSPSPSMLSPPNPPYHPSPVTQLNHAHYFISIKLTNTNHRTGKLIMI</sequence>
<dbReference type="AlphaFoldDB" id="A0AAV3Q2I0"/>
<keyword evidence="2" id="KW-1185">Reference proteome</keyword>
<reference evidence="1 2" key="1">
    <citation type="submission" date="2024-01" db="EMBL/GenBank/DDBJ databases">
        <title>The complete chloroplast genome sequence of Lithospermum erythrorhizon: insights into the phylogenetic relationship among Boraginaceae species and the maternal lineages of purple gromwells.</title>
        <authorList>
            <person name="Okada T."/>
            <person name="Watanabe K."/>
        </authorList>
    </citation>
    <scope>NUCLEOTIDE SEQUENCE [LARGE SCALE GENOMIC DNA]</scope>
</reference>
<comment type="caution">
    <text evidence="1">The sequence shown here is derived from an EMBL/GenBank/DDBJ whole genome shotgun (WGS) entry which is preliminary data.</text>
</comment>
<evidence type="ECO:0000313" key="1">
    <source>
        <dbReference type="EMBL" id="GAA0158272.1"/>
    </source>
</evidence>
<gene>
    <name evidence="1" type="ORF">LIER_38610</name>
</gene>
<proteinExistence type="predicted"/>
<dbReference type="EMBL" id="BAABME010019762">
    <property type="protein sequence ID" value="GAA0158272.1"/>
    <property type="molecule type" value="Genomic_DNA"/>
</dbReference>
<accession>A0AAV3Q2I0</accession>
<organism evidence="1 2">
    <name type="scientific">Lithospermum erythrorhizon</name>
    <name type="common">Purple gromwell</name>
    <name type="synonym">Lithospermum officinale var. erythrorhizon</name>
    <dbReference type="NCBI Taxonomy" id="34254"/>
    <lineage>
        <taxon>Eukaryota</taxon>
        <taxon>Viridiplantae</taxon>
        <taxon>Streptophyta</taxon>
        <taxon>Embryophyta</taxon>
        <taxon>Tracheophyta</taxon>
        <taxon>Spermatophyta</taxon>
        <taxon>Magnoliopsida</taxon>
        <taxon>eudicotyledons</taxon>
        <taxon>Gunneridae</taxon>
        <taxon>Pentapetalae</taxon>
        <taxon>asterids</taxon>
        <taxon>lamiids</taxon>
        <taxon>Boraginales</taxon>
        <taxon>Boraginaceae</taxon>
        <taxon>Boraginoideae</taxon>
        <taxon>Lithospermeae</taxon>
        <taxon>Lithospermum</taxon>
    </lineage>
</organism>
<dbReference type="Proteomes" id="UP001454036">
    <property type="component" value="Unassembled WGS sequence"/>
</dbReference>
<name>A0AAV3Q2I0_LITER</name>
<protein>
    <submittedName>
        <fullName evidence="1">Uncharacterized protein</fullName>
    </submittedName>
</protein>
<evidence type="ECO:0000313" key="2">
    <source>
        <dbReference type="Proteomes" id="UP001454036"/>
    </source>
</evidence>